<proteinExistence type="predicted"/>
<accession>A0A433AEH5</accession>
<gene>
    <name evidence="2" type="ORF">BC936DRAFT_140685</name>
</gene>
<dbReference type="Proteomes" id="UP000268093">
    <property type="component" value="Unassembled WGS sequence"/>
</dbReference>
<feature type="region of interest" description="Disordered" evidence="1">
    <location>
        <begin position="1"/>
        <end position="142"/>
    </location>
</feature>
<feature type="compositionally biased region" description="Basic and acidic residues" evidence="1">
    <location>
        <begin position="37"/>
        <end position="46"/>
    </location>
</feature>
<evidence type="ECO:0000313" key="2">
    <source>
        <dbReference type="EMBL" id="RUP01167.1"/>
    </source>
</evidence>
<name>A0A433AEH5_9FUNG</name>
<protein>
    <submittedName>
        <fullName evidence="2">Uncharacterized protein</fullName>
    </submittedName>
</protein>
<reference evidence="2 3" key="1">
    <citation type="journal article" date="2018" name="New Phytol.">
        <title>Phylogenomics of Endogonaceae and evolution of mycorrhizas within Mucoromycota.</title>
        <authorList>
            <person name="Chang Y."/>
            <person name="Desiro A."/>
            <person name="Na H."/>
            <person name="Sandor L."/>
            <person name="Lipzen A."/>
            <person name="Clum A."/>
            <person name="Barry K."/>
            <person name="Grigoriev I.V."/>
            <person name="Martin F.M."/>
            <person name="Stajich J.E."/>
            <person name="Smith M.E."/>
            <person name="Bonito G."/>
            <person name="Spatafora J.W."/>
        </authorList>
    </citation>
    <scope>NUCLEOTIDE SEQUENCE [LARGE SCALE GENOMIC DNA]</scope>
    <source>
        <strain evidence="2 3">GMNB39</strain>
    </source>
</reference>
<sequence>MSNSPADDDDVDDFLYGSTSGESQPVPGGVNAVGSTRRGDVEKDIQAETVDDDDELYDLYGDNIENEDTSNIKARPTPEAVTSSDDSVRREVNATATPDQKHHDEDQDEGNAENDGIADEGGGEEGEEEEEEEEEEEDSEDVCTLFFFLLLYNF</sequence>
<evidence type="ECO:0000313" key="3">
    <source>
        <dbReference type="Proteomes" id="UP000268093"/>
    </source>
</evidence>
<dbReference type="EMBL" id="RBNI01017603">
    <property type="protein sequence ID" value="RUP01167.1"/>
    <property type="molecule type" value="Genomic_DNA"/>
</dbReference>
<feature type="compositionally biased region" description="Acidic residues" evidence="1">
    <location>
        <begin position="106"/>
        <end position="141"/>
    </location>
</feature>
<comment type="caution">
    <text evidence="2">The sequence shown here is derived from an EMBL/GenBank/DDBJ whole genome shotgun (WGS) entry which is preliminary data.</text>
</comment>
<feature type="compositionally biased region" description="Acidic residues" evidence="1">
    <location>
        <begin position="1"/>
        <end position="13"/>
    </location>
</feature>
<dbReference type="AlphaFoldDB" id="A0A433AEH5"/>
<evidence type="ECO:0000256" key="1">
    <source>
        <dbReference type="SAM" id="MobiDB-lite"/>
    </source>
</evidence>
<keyword evidence="3" id="KW-1185">Reference proteome</keyword>
<organism evidence="2 3">
    <name type="scientific">Jimgerdemannia flammicorona</name>
    <dbReference type="NCBI Taxonomy" id="994334"/>
    <lineage>
        <taxon>Eukaryota</taxon>
        <taxon>Fungi</taxon>
        <taxon>Fungi incertae sedis</taxon>
        <taxon>Mucoromycota</taxon>
        <taxon>Mucoromycotina</taxon>
        <taxon>Endogonomycetes</taxon>
        <taxon>Endogonales</taxon>
        <taxon>Endogonaceae</taxon>
        <taxon>Jimgerdemannia</taxon>
    </lineage>
</organism>